<sequence length="891" mass="100027">MLPLATRARRACQCRCSSLAAFSSASVGHGRRLSSRSFGTSKCMPAEKDDGGGEKARHMETVVREAAQRFRGTLPKGYLSDQEYALYKRLYGPPQRETEPEDVGIPTHADLGSWEEVKGDEAESDAHSSLDPKEEEEEQADDDVSSTTSTDVARQNMEAIEQTADGYVNAVARNEREHKALLRLAEDFKATRRELHRKIEEQSALQKEVAKKEEAELALLQGLEEDLEENPDEDLKDRLDDRLSNPKQEAKATDGAPDGAPDGTPAKKGRKVRVIQKSRKALLRLEREAEDEHEDPPDRYHPWTLLGRFHDRPMALTIPPKDLDGPVRQLLSRTHIDHVKKAADLIYRDKSFANSPATIPGSKSSPMEGVALPPDQRSMSSIEADAFLAVFMPPAYASILRILSEVRKRIGTEWLQSRLKQGARGQLSILDAGAGGAALVAWDQIVKAEWGVLKEKGKVRRGDEPPPSKKAAIVGSSRLRERVVTFLPDATLLTRLPDYLHSGQTKGEHLEAGDQQQQQKQYDIVVASHLFLKEDAGHRRQTLLNKLWTLVSSNGGILVILEKGHPRGFEAMAHARDVILNQFLLPQSGFPLMDVRNGVNDDEVMYGSTDDAKTPMGGEREPGYVIAPCSNQGTCPMYEASGLGQGRKDYCHFDQKFLAPPYYRSVTAVKGSGNNQGRVEFSYVAIRRGVDRGKKLGGLQETRNAFDGYFDTEGGPPDMQMLPRQINRPLKKKHHVIMDMCTPEGKLERWTVPKSYDPLTYHDARKSRWGDLWALGAKTRIRRRVRDGEIETTKKMREKFRKQLRTQLSGKKSHNRQVVESSEKREKQEDSVDSSESSAGLTKRKLTKTQKKLLGKEKRRVKKEMKRQALRDKKRKAMATRGEGKDDEDDE</sequence>
<evidence type="ECO:0000313" key="9">
    <source>
        <dbReference type="EMBL" id="RCI12558.1"/>
    </source>
</evidence>
<feature type="compositionally biased region" description="Basic and acidic residues" evidence="8">
    <location>
        <begin position="45"/>
        <end position="57"/>
    </location>
</feature>
<feature type="compositionally biased region" description="Basic and acidic residues" evidence="8">
    <location>
        <begin position="821"/>
        <end position="830"/>
    </location>
</feature>
<dbReference type="InterPro" id="IPR015324">
    <property type="entry name" value="Ribosomal_Rsm22-like"/>
</dbReference>
<feature type="region of interest" description="Disordered" evidence="8">
    <location>
        <begin position="30"/>
        <end position="57"/>
    </location>
</feature>
<feature type="compositionally biased region" description="Polar residues" evidence="8">
    <location>
        <begin position="805"/>
        <end position="820"/>
    </location>
</feature>
<comment type="caution">
    <text evidence="9">The sequence shown here is derived from an EMBL/GenBank/DDBJ whole genome shotgun (WGS) entry which is preliminary data.</text>
</comment>
<dbReference type="PANTHER" id="PTHR13184">
    <property type="entry name" value="37S RIBOSOMAL PROTEIN S22"/>
    <property type="match status" value="1"/>
</dbReference>
<keyword evidence="10" id="KW-1185">Reference proteome</keyword>
<comment type="subcellular location">
    <subcellularLocation>
        <location evidence="1">Mitochondrion</location>
    </subcellularLocation>
</comment>
<keyword evidence="2" id="KW-0479">Metal-binding</keyword>
<keyword evidence="5" id="KW-0411">Iron-sulfur</keyword>
<proteinExistence type="predicted"/>
<protein>
    <submittedName>
        <fullName evidence="9">Uncharacterized protein</fullName>
    </submittedName>
</protein>
<evidence type="ECO:0000256" key="1">
    <source>
        <dbReference type="ARBA" id="ARBA00004173"/>
    </source>
</evidence>
<keyword evidence="4" id="KW-0408">Iron</keyword>
<feature type="region of interest" description="Disordered" evidence="8">
    <location>
        <begin position="805"/>
        <end position="891"/>
    </location>
</feature>
<evidence type="ECO:0000256" key="6">
    <source>
        <dbReference type="ARBA" id="ARBA00023128"/>
    </source>
</evidence>
<dbReference type="GO" id="GO:0006412">
    <property type="term" value="P:translation"/>
    <property type="evidence" value="ECO:0007669"/>
    <property type="project" value="InterPro"/>
</dbReference>
<dbReference type="GO" id="GO:0003735">
    <property type="term" value="F:structural constituent of ribosome"/>
    <property type="evidence" value="ECO:0007669"/>
    <property type="project" value="TreeGrafter"/>
</dbReference>
<organism evidence="9 10">
    <name type="scientific">Ophiocordyceps polyrhachis-furcata BCC 54312</name>
    <dbReference type="NCBI Taxonomy" id="1330021"/>
    <lineage>
        <taxon>Eukaryota</taxon>
        <taxon>Fungi</taxon>
        <taxon>Dikarya</taxon>
        <taxon>Ascomycota</taxon>
        <taxon>Pezizomycotina</taxon>
        <taxon>Sordariomycetes</taxon>
        <taxon>Hypocreomycetidae</taxon>
        <taxon>Hypocreales</taxon>
        <taxon>Ophiocordycipitaceae</taxon>
        <taxon>Ophiocordyceps</taxon>
    </lineage>
</organism>
<feature type="compositionally biased region" description="Basic and acidic residues" evidence="8">
    <location>
        <begin position="116"/>
        <end position="132"/>
    </location>
</feature>
<comment type="function">
    <text evidence="7">Mitochondrial ribosome (mitoribosome) assembly factor. Binds at the interface of the head and body domains of the mitochondrial small ribosomal subunit (mt-SSU), occluding the mRNA channel and preventing compaction of the head domain towards the body. Probable inactive methyltransferase: retains the characteristic folding and ability to bind S-adenosyl-L-methionine, but it probably lost its methyltransferase activity.</text>
</comment>
<evidence type="ECO:0000256" key="7">
    <source>
        <dbReference type="ARBA" id="ARBA00045681"/>
    </source>
</evidence>
<dbReference type="PANTHER" id="PTHR13184:SF5">
    <property type="entry name" value="METHYLTRANSFERASE-LIKE PROTEIN 17, MITOCHONDRIAL"/>
    <property type="match status" value="1"/>
</dbReference>
<gene>
    <name evidence="9" type="ORF">L249_0835</name>
</gene>
<dbReference type="Pfam" id="PF09243">
    <property type="entry name" value="Rsm22"/>
    <property type="match status" value="2"/>
</dbReference>
<reference evidence="9 10" key="1">
    <citation type="journal article" date="2015" name="BMC Genomics">
        <title>Insights from the genome of Ophiocordyceps polyrhachis-furcata to pathogenicity and host specificity in insect fungi.</title>
        <authorList>
            <person name="Wichadakul D."/>
            <person name="Kobmoo N."/>
            <person name="Ingsriswang S."/>
            <person name="Tangphatsornruang S."/>
            <person name="Chantasingh D."/>
            <person name="Luangsa-ard J.J."/>
            <person name="Eurwilaichitr L."/>
        </authorList>
    </citation>
    <scope>NUCLEOTIDE SEQUENCE [LARGE SCALE GENOMIC DNA]</scope>
    <source>
        <strain evidence="9 10">BCC 54312</strain>
    </source>
</reference>
<feature type="compositionally biased region" description="Basic and acidic residues" evidence="8">
    <location>
        <begin position="233"/>
        <end position="252"/>
    </location>
</feature>
<evidence type="ECO:0000256" key="4">
    <source>
        <dbReference type="ARBA" id="ARBA00023004"/>
    </source>
</evidence>
<dbReference type="GO" id="GO:0051536">
    <property type="term" value="F:iron-sulfur cluster binding"/>
    <property type="evidence" value="ECO:0007669"/>
    <property type="project" value="UniProtKB-KW"/>
</dbReference>
<feature type="compositionally biased region" description="Acidic residues" evidence="8">
    <location>
        <begin position="133"/>
        <end position="144"/>
    </location>
</feature>
<dbReference type="AlphaFoldDB" id="A0A367LDQ7"/>
<dbReference type="STRING" id="1330021.A0A367LDQ7"/>
<feature type="region of interest" description="Disordered" evidence="8">
    <location>
        <begin position="116"/>
        <end position="160"/>
    </location>
</feature>
<keyword evidence="3" id="KW-0809">Transit peptide</keyword>
<dbReference type="EMBL" id="LKCN02000007">
    <property type="protein sequence ID" value="RCI12558.1"/>
    <property type="molecule type" value="Genomic_DNA"/>
</dbReference>
<dbReference type="GO" id="GO:0046872">
    <property type="term" value="F:metal ion binding"/>
    <property type="evidence" value="ECO:0007669"/>
    <property type="project" value="UniProtKB-KW"/>
</dbReference>
<name>A0A367LDQ7_9HYPO</name>
<evidence type="ECO:0000256" key="5">
    <source>
        <dbReference type="ARBA" id="ARBA00023014"/>
    </source>
</evidence>
<dbReference type="GO" id="GO:0008168">
    <property type="term" value="F:methyltransferase activity"/>
    <property type="evidence" value="ECO:0007669"/>
    <property type="project" value="InterPro"/>
</dbReference>
<dbReference type="OrthoDB" id="421327at2759"/>
<evidence type="ECO:0000313" key="10">
    <source>
        <dbReference type="Proteomes" id="UP000253664"/>
    </source>
</evidence>
<accession>A0A367LDQ7</accession>
<dbReference type="Proteomes" id="UP000253664">
    <property type="component" value="Unassembled WGS sequence"/>
</dbReference>
<dbReference type="InterPro" id="IPR052571">
    <property type="entry name" value="Mt_RNA_Methyltransferase"/>
</dbReference>
<evidence type="ECO:0000256" key="8">
    <source>
        <dbReference type="SAM" id="MobiDB-lite"/>
    </source>
</evidence>
<feature type="compositionally biased region" description="Basic residues" evidence="8">
    <location>
        <begin position="842"/>
        <end position="865"/>
    </location>
</feature>
<feature type="compositionally biased region" description="Acidic residues" evidence="8">
    <location>
        <begin position="223"/>
        <end position="232"/>
    </location>
</feature>
<evidence type="ECO:0000256" key="2">
    <source>
        <dbReference type="ARBA" id="ARBA00022723"/>
    </source>
</evidence>
<dbReference type="GO" id="GO:0005763">
    <property type="term" value="C:mitochondrial small ribosomal subunit"/>
    <property type="evidence" value="ECO:0007669"/>
    <property type="project" value="TreeGrafter"/>
</dbReference>
<evidence type="ECO:0000256" key="3">
    <source>
        <dbReference type="ARBA" id="ARBA00022946"/>
    </source>
</evidence>
<keyword evidence="6" id="KW-0496">Mitochondrion</keyword>
<feature type="region of interest" description="Disordered" evidence="8">
    <location>
        <begin position="223"/>
        <end position="274"/>
    </location>
</feature>